<evidence type="ECO:0000313" key="1">
    <source>
        <dbReference type="EMBL" id="GBO03503.1"/>
    </source>
</evidence>
<dbReference type="Proteomes" id="UP000499080">
    <property type="component" value="Unassembled WGS sequence"/>
</dbReference>
<organism evidence="1 2">
    <name type="scientific">Araneus ventricosus</name>
    <name type="common">Orbweaver spider</name>
    <name type="synonym">Epeira ventricosa</name>
    <dbReference type="NCBI Taxonomy" id="182803"/>
    <lineage>
        <taxon>Eukaryota</taxon>
        <taxon>Metazoa</taxon>
        <taxon>Ecdysozoa</taxon>
        <taxon>Arthropoda</taxon>
        <taxon>Chelicerata</taxon>
        <taxon>Arachnida</taxon>
        <taxon>Araneae</taxon>
        <taxon>Araneomorphae</taxon>
        <taxon>Entelegynae</taxon>
        <taxon>Araneoidea</taxon>
        <taxon>Araneidae</taxon>
        <taxon>Araneus</taxon>
    </lineage>
</organism>
<dbReference type="AlphaFoldDB" id="A0A4Y2TS88"/>
<comment type="caution">
    <text evidence="1">The sequence shown here is derived from an EMBL/GenBank/DDBJ whole genome shotgun (WGS) entry which is preliminary data.</text>
</comment>
<evidence type="ECO:0000313" key="2">
    <source>
        <dbReference type="Proteomes" id="UP000499080"/>
    </source>
</evidence>
<dbReference type="EMBL" id="BGPR01030773">
    <property type="protein sequence ID" value="GBO03503.1"/>
    <property type="molecule type" value="Genomic_DNA"/>
</dbReference>
<name>A0A4Y2TS88_ARAVE</name>
<protein>
    <submittedName>
        <fullName evidence="1">Uncharacterized protein</fullName>
    </submittedName>
</protein>
<sequence length="117" mass="13418">MPRKRTPEQMGRCALPLWACAARDRQAASVSLCLKRTRYCDGALRAPCAPQARDRQTAAPCGACFWYQTYDIIVHSQAAHQILVTRQKALVTKHPWLAIRRVPLWACARPEHEYIFR</sequence>
<gene>
    <name evidence="1" type="ORF">AVEN_27669_1</name>
</gene>
<accession>A0A4Y2TS88</accession>
<proteinExistence type="predicted"/>
<keyword evidence="2" id="KW-1185">Reference proteome</keyword>
<reference evidence="1 2" key="1">
    <citation type="journal article" date="2019" name="Sci. Rep.">
        <title>Orb-weaving spider Araneus ventricosus genome elucidates the spidroin gene catalogue.</title>
        <authorList>
            <person name="Kono N."/>
            <person name="Nakamura H."/>
            <person name="Ohtoshi R."/>
            <person name="Moran D.A.P."/>
            <person name="Shinohara A."/>
            <person name="Yoshida Y."/>
            <person name="Fujiwara M."/>
            <person name="Mori M."/>
            <person name="Tomita M."/>
            <person name="Arakawa K."/>
        </authorList>
    </citation>
    <scope>NUCLEOTIDE SEQUENCE [LARGE SCALE GENOMIC DNA]</scope>
</reference>